<dbReference type="OrthoDB" id="275876at2759"/>
<keyword evidence="6" id="KW-1185">Reference proteome</keyword>
<comment type="caution">
    <text evidence="5">The sequence shown here is derived from an EMBL/GenBank/DDBJ whole genome shotgun (WGS) entry which is preliminary data.</text>
</comment>
<keyword evidence="2" id="KW-0689">Ribosomal protein</keyword>
<proteinExistence type="inferred from homology"/>
<protein>
    <recommendedName>
        <fullName evidence="4">Large ribosomal subunit protein uL4m</fullName>
    </recommendedName>
</protein>
<dbReference type="GO" id="GO:0005840">
    <property type="term" value="C:ribosome"/>
    <property type="evidence" value="ECO:0007669"/>
    <property type="project" value="UniProtKB-KW"/>
</dbReference>
<evidence type="ECO:0000256" key="1">
    <source>
        <dbReference type="ARBA" id="ARBA00010528"/>
    </source>
</evidence>
<evidence type="ECO:0000256" key="3">
    <source>
        <dbReference type="ARBA" id="ARBA00023274"/>
    </source>
</evidence>
<dbReference type="PANTHER" id="PTHR10746:SF6">
    <property type="entry name" value="LARGE RIBOSOMAL SUBUNIT PROTEIN UL4M"/>
    <property type="match status" value="1"/>
</dbReference>
<gene>
    <name evidence="5" type="ORF">H4R34_000409</name>
</gene>
<sequence length="148" mass="16839">MWLAGLRNALSLKYLQNQLIIVKDFGLSSHKTNALFRQMVSHYWLFNDKRATPSSTFTELRQMQQLRAALNYRTNYKCTTAVPHSVPAASVMFLPGKAYRNLNIAADNIPNVDVTSAHDAEVYPILQHELLILDMAAVKLLHDKLQLE</sequence>
<accession>A0A9W8EBV6</accession>
<dbReference type="EMBL" id="JANBQB010000010">
    <property type="protein sequence ID" value="KAJ1984789.1"/>
    <property type="molecule type" value="Genomic_DNA"/>
</dbReference>
<dbReference type="InterPro" id="IPR013005">
    <property type="entry name" value="Ribosomal_uL4-like"/>
</dbReference>
<dbReference type="Gene3D" id="3.40.1370.10">
    <property type="match status" value="1"/>
</dbReference>
<dbReference type="Pfam" id="PF00573">
    <property type="entry name" value="Ribosomal_L4"/>
    <property type="match status" value="1"/>
</dbReference>
<dbReference type="GO" id="GO:0003735">
    <property type="term" value="F:structural constituent of ribosome"/>
    <property type="evidence" value="ECO:0007669"/>
    <property type="project" value="InterPro"/>
</dbReference>
<evidence type="ECO:0000256" key="2">
    <source>
        <dbReference type="ARBA" id="ARBA00022980"/>
    </source>
</evidence>
<evidence type="ECO:0000313" key="6">
    <source>
        <dbReference type="Proteomes" id="UP001151582"/>
    </source>
</evidence>
<dbReference type="SUPFAM" id="SSF52166">
    <property type="entry name" value="Ribosomal protein L4"/>
    <property type="match status" value="1"/>
</dbReference>
<dbReference type="AlphaFoldDB" id="A0A9W8EBV6"/>
<dbReference type="GO" id="GO:0006412">
    <property type="term" value="P:translation"/>
    <property type="evidence" value="ECO:0007669"/>
    <property type="project" value="InterPro"/>
</dbReference>
<evidence type="ECO:0000313" key="5">
    <source>
        <dbReference type="EMBL" id="KAJ1984789.1"/>
    </source>
</evidence>
<dbReference type="PANTHER" id="PTHR10746">
    <property type="entry name" value="50S RIBOSOMAL PROTEIN L4"/>
    <property type="match status" value="1"/>
</dbReference>
<organism evidence="5 6">
    <name type="scientific">Dimargaris verticillata</name>
    <dbReference type="NCBI Taxonomy" id="2761393"/>
    <lineage>
        <taxon>Eukaryota</taxon>
        <taxon>Fungi</taxon>
        <taxon>Fungi incertae sedis</taxon>
        <taxon>Zoopagomycota</taxon>
        <taxon>Kickxellomycotina</taxon>
        <taxon>Dimargaritomycetes</taxon>
        <taxon>Dimargaritales</taxon>
        <taxon>Dimargaritaceae</taxon>
        <taxon>Dimargaris</taxon>
    </lineage>
</organism>
<dbReference type="Proteomes" id="UP001151582">
    <property type="component" value="Unassembled WGS sequence"/>
</dbReference>
<name>A0A9W8EBV6_9FUNG</name>
<dbReference type="InterPro" id="IPR002136">
    <property type="entry name" value="Ribosomal_uL4"/>
</dbReference>
<keyword evidence="3" id="KW-0687">Ribonucleoprotein</keyword>
<reference evidence="5" key="1">
    <citation type="submission" date="2022-07" db="EMBL/GenBank/DDBJ databases">
        <title>Phylogenomic reconstructions and comparative analyses of Kickxellomycotina fungi.</title>
        <authorList>
            <person name="Reynolds N.K."/>
            <person name="Stajich J.E."/>
            <person name="Barry K."/>
            <person name="Grigoriev I.V."/>
            <person name="Crous P."/>
            <person name="Smith M.E."/>
        </authorList>
    </citation>
    <scope>NUCLEOTIDE SEQUENCE</scope>
    <source>
        <strain evidence="5">RSA 567</strain>
    </source>
</reference>
<dbReference type="GO" id="GO:1990904">
    <property type="term" value="C:ribonucleoprotein complex"/>
    <property type="evidence" value="ECO:0007669"/>
    <property type="project" value="UniProtKB-KW"/>
</dbReference>
<dbReference type="InterPro" id="IPR023574">
    <property type="entry name" value="Ribosomal_uL4_dom_sf"/>
</dbReference>
<comment type="similarity">
    <text evidence="1">Belongs to the universal ribosomal protein uL4 family.</text>
</comment>
<evidence type="ECO:0000256" key="4">
    <source>
        <dbReference type="ARBA" id="ARBA00040565"/>
    </source>
</evidence>